<accession>A0A8H3FCZ9</accession>
<dbReference type="GO" id="GO:0005975">
    <property type="term" value="P:carbohydrate metabolic process"/>
    <property type="evidence" value="ECO:0007669"/>
    <property type="project" value="InterPro"/>
</dbReference>
<proteinExistence type="predicted"/>
<reference evidence="2" key="1">
    <citation type="submission" date="2021-03" db="EMBL/GenBank/DDBJ databases">
        <authorList>
            <person name="Tagirdzhanova G."/>
        </authorList>
    </citation>
    <scope>NUCLEOTIDE SEQUENCE</scope>
</reference>
<organism evidence="2 3">
    <name type="scientific">Gomphillus americanus</name>
    <dbReference type="NCBI Taxonomy" id="1940652"/>
    <lineage>
        <taxon>Eukaryota</taxon>
        <taxon>Fungi</taxon>
        <taxon>Dikarya</taxon>
        <taxon>Ascomycota</taxon>
        <taxon>Pezizomycotina</taxon>
        <taxon>Lecanoromycetes</taxon>
        <taxon>OSLEUM clade</taxon>
        <taxon>Ostropomycetidae</taxon>
        <taxon>Ostropales</taxon>
        <taxon>Graphidaceae</taxon>
        <taxon>Gomphilloideae</taxon>
        <taxon>Gomphillus</taxon>
    </lineage>
</organism>
<dbReference type="InterPro" id="IPR001223">
    <property type="entry name" value="Glyco_hydro18_cat"/>
</dbReference>
<dbReference type="Gene3D" id="3.20.20.80">
    <property type="entry name" value="Glycosidases"/>
    <property type="match status" value="1"/>
</dbReference>
<keyword evidence="3" id="KW-1185">Reference proteome</keyword>
<dbReference type="SUPFAM" id="SSF51445">
    <property type="entry name" value="(Trans)glycosidases"/>
    <property type="match status" value="1"/>
</dbReference>
<name>A0A8H3FCZ9_9LECA</name>
<dbReference type="AlphaFoldDB" id="A0A8H3FCZ9"/>
<evidence type="ECO:0000313" key="3">
    <source>
        <dbReference type="Proteomes" id="UP000664169"/>
    </source>
</evidence>
<gene>
    <name evidence="2" type="ORF">GOMPHAMPRED_002509</name>
</gene>
<comment type="caution">
    <text evidence="2">The sequence shown here is derived from an EMBL/GenBank/DDBJ whole genome shotgun (WGS) entry which is preliminary data.</text>
</comment>
<dbReference type="PROSITE" id="PS51910">
    <property type="entry name" value="GH18_2"/>
    <property type="match status" value="1"/>
</dbReference>
<sequence length="378" mass="42077">MQLTHQSQTTIPFTQPRLILYYQTHNNPSITLLLQPRPLVTHIILAALHLNYPAGNIHLNDHPPSHSIHTQTWTEVRTAQAAGVKVLVLLGGAAQGSFTRLDGDKDSFEQYYGGLRDFLIWSNLDGVDLDVEEIMSLAGVVRLVQRLRRDFGPGFLITAAPVASALLAIPGPDIDFETGQPKKETDEERKRRTFVGNMSGFSYQDLEKAVGREIAWYNAQFYCGWGSLKDGGQMYRQILQRGRWDPRKIVVGTVTNPGNGAGWASERLVKRALKDMVLAAHEASHGRSDGVSFGGMMGWEYSNSVVAREDRGFQLKAGEPWLWAARTRKWIDAAATGDEKALEETWDEQAALWGGRFGEKGFGGTPTSIQDRRGRWTA</sequence>
<dbReference type="EMBL" id="CAJPDQ010000018">
    <property type="protein sequence ID" value="CAF9922279.1"/>
    <property type="molecule type" value="Genomic_DNA"/>
</dbReference>
<evidence type="ECO:0000313" key="2">
    <source>
        <dbReference type="EMBL" id="CAF9922279.1"/>
    </source>
</evidence>
<protein>
    <recommendedName>
        <fullName evidence="1">GH18 domain-containing protein</fullName>
    </recommendedName>
</protein>
<dbReference type="Proteomes" id="UP000664169">
    <property type="component" value="Unassembled WGS sequence"/>
</dbReference>
<feature type="domain" description="GH18" evidence="1">
    <location>
        <begin position="16"/>
        <end position="378"/>
    </location>
</feature>
<evidence type="ECO:0000259" key="1">
    <source>
        <dbReference type="PROSITE" id="PS51910"/>
    </source>
</evidence>
<dbReference type="InterPro" id="IPR017853">
    <property type="entry name" value="GH"/>
</dbReference>
<dbReference type="Pfam" id="PF00704">
    <property type="entry name" value="Glyco_hydro_18"/>
    <property type="match status" value="1"/>
</dbReference>
<dbReference type="OrthoDB" id="3012298at2759"/>